<dbReference type="InterPro" id="IPR027417">
    <property type="entry name" value="P-loop_NTPase"/>
</dbReference>
<dbReference type="InterPro" id="IPR003593">
    <property type="entry name" value="AAA+_ATPase"/>
</dbReference>
<feature type="region of interest" description="Disordered" evidence="1">
    <location>
        <begin position="1106"/>
        <end position="1128"/>
    </location>
</feature>
<dbReference type="PANTHER" id="PTHR47691:SF3">
    <property type="entry name" value="HTH-TYPE TRANSCRIPTIONAL REGULATOR RV0890C-RELATED"/>
    <property type="match status" value="1"/>
</dbReference>
<feature type="region of interest" description="Disordered" evidence="1">
    <location>
        <begin position="244"/>
        <end position="273"/>
    </location>
</feature>
<protein>
    <recommendedName>
        <fullName evidence="2">AAA+ ATPase domain-containing protein</fullName>
    </recommendedName>
</protein>
<evidence type="ECO:0000259" key="2">
    <source>
        <dbReference type="SMART" id="SM00382"/>
    </source>
</evidence>
<accession>A0ABQ7GGD3</accession>
<gene>
    <name evidence="3" type="ORF">DUNSADRAFT_9973</name>
</gene>
<dbReference type="Proteomes" id="UP000815325">
    <property type="component" value="Unassembled WGS sequence"/>
</dbReference>
<dbReference type="EMBL" id="MU069798">
    <property type="protein sequence ID" value="KAF5833663.1"/>
    <property type="molecule type" value="Genomic_DNA"/>
</dbReference>
<dbReference type="SUPFAM" id="SSF52540">
    <property type="entry name" value="P-loop containing nucleoside triphosphate hydrolases"/>
    <property type="match status" value="1"/>
</dbReference>
<comment type="caution">
    <text evidence="3">The sequence shown here is derived from an EMBL/GenBank/DDBJ whole genome shotgun (WGS) entry which is preliminary data.</text>
</comment>
<feature type="region of interest" description="Disordered" evidence="1">
    <location>
        <begin position="881"/>
        <end position="903"/>
    </location>
</feature>
<proteinExistence type="predicted"/>
<dbReference type="SMART" id="SM00382">
    <property type="entry name" value="AAA"/>
    <property type="match status" value="1"/>
</dbReference>
<dbReference type="InterPro" id="IPR041664">
    <property type="entry name" value="AAA_16"/>
</dbReference>
<feature type="compositionally biased region" description="Basic and acidic residues" evidence="1">
    <location>
        <begin position="259"/>
        <end position="273"/>
    </location>
</feature>
<feature type="compositionally biased region" description="Polar residues" evidence="1">
    <location>
        <begin position="881"/>
        <end position="890"/>
    </location>
</feature>
<feature type="region of interest" description="Disordered" evidence="1">
    <location>
        <begin position="830"/>
        <end position="850"/>
    </location>
</feature>
<dbReference type="Pfam" id="PF13191">
    <property type="entry name" value="AAA_16"/>
    <property type="match status" value="1"/>
</dbReference>
<organism evidence="3 4">
    <name type="scientific">Dunaliella salina</name>
    <name type="common">Green alga</name>
    <name type="synonym">Protococcus salinus</name>
    <dbReference type="NCBI Taxonomy" id="3046"/>
    <lineage>
        <taxon>Eukaryota</taxon>
        <taxon>Viridiplantae</taxon>
        <taxon>Chlorophyta</taxon>
        <taxon>core chlorophytes</taxon>
        <taxon>Chlorophyceae</taxon>
        <taxon>CS clade</taxon>
        <taxon>Chlamydomonadales</taxon>
        <taxon>Dunaliellaceae</taxon>
        <taxon>Dunaliella</taxon>
    </lineage>
</organism>
<dbReference type="PANTHER" id="PTHR47691">
    <property type="entry name" value="REGULATOR-RELATED"/>
    <property type="match status" value="1"/>
</dbReference>
<keyword evidence="4" id="KW-1185">Reference proteome</keyword>
<feature type="domain" description="AAA+ ATPase" evidence="2">
    <location>
        <begin position="945"/>
        <end position="1101"/>
    </location>
</feature>
<sequence>MASFRGIVNVAWDAGPAGLVVDEKCKWKRLKCLLNPNGGEHHNQARECICRPRILSDEACSPETVRELFEECSGLLTLAQLDASITESAGTTDNAVVGRLRDAVVAFMTCKILMGESWQSSQPYSSLLGTLKSLAEVLIQAAHARVYRTKEPTQQNDSSKTFNIKFADPLIRQQEPSEFMLFGTLSKAAWIYADSALSGSPPQEATFSSQGINATFTCCALVYACKLLGDLTETLAKRPDLLAAFNPADKNRPKPKPKPKPEPPGKVQKERKASSFLDKVEGEWSRAILHHDPMQTCTSVWERRPGFLDDASNLCEGFKLSDSDEDFEADGLIFRELFHDPKDKLGRALWEIFHRDCCDPYIKAVAEKTKATVKVLMQCMAKDEKWVASEQLGNLSLRVRLMTEALATAAFMRFCYEKEEDLIKPNNKQGHKKGLSKLAGDMMKPTAPPEARILGALCKAAHNTVCDAHLHYKPSPDLHYKPLPNRGDCIIIGCRAIVFACCNFIKVMDLPNVQDTNPEEPVALGSAAQSNLSAEGSAAMQGRHVAGRSQAYEARFKAFLTDLQAQTEAPVDPRPHFSIFKDKFLKLEDMYSQAHNARGDVESTLGTLHNSFGDGIFLGDFSSDQIQKNKIITAAQDIYRTSVNYVTNIDTGEWLYRVLTDEDDKHYKNIGEKLAKLVSLLREAMCKKDWPPQDKENLVDFEQKVAGLESRKDHAVARQKVRQAFKDQAVYLKELQEFFDDSKEAVLRECCKKMTEEKLKQAAAFARAKFDRSGTHHEIHHPDLLVLWHRGNELKQKWHAGWGEFLSHFPSKIWLEKEVRSKVEAMKHNLRHPLTGASSEEDEESSAEPQVSIDSINRVFEWRVGKRVALLDAVKSCQSNLQSKASSEGTRTPGKGATPLGSGKLDLDSWQDFAGFFEEEVQGPALLGRDETIAQATDILMRTSGKRHLLLRGPGGIGKSSLGEAISHQLVDKGYFAETGIIRIDLFTARSADSMNAALSSGLSISGKAKDDNTKHEVVRKLRRAAEQAASSGVLLFLDSCEMPLATEDAARALAAILQHVVKLVPKAVLLIASRTVELQDLQGGKDVHPFHHAIYTSDQHISRAGNSNPLYRGGRADPNTRLQERWQ</sequence>
<name>A0ABQ7GGD3_DUNSA</name>
<dbReference type="CDD" id="cd00009">
    <property type="entry name" value="AAA"/>
    <property type="match status" value="1"/>
</dbReference>
<dbReference type="Gene3D" id="3.40.50.300">
    <property type="entry name" value="P-loop containing nucleotide triphosphate hydrolases"/>
    <property type="match status" value="1"/>
</dbReference>
<reference evidence="3" key="1">
    <citation type="submission" date="2017-08" db="EMBL/GenBank/DDBJ databases">
        <authorList>
            <person name="Polle J.E."/>
            <person name="Barry K."/>
            <person name="Cushman J."/>
            <person name="Schmutz J."/>
            <person name="Tran D."/>
            <person name="Hathwaick L.T."/>
            <person name="Yim W.C."/>
            <person name="Jenkins J."/>
            <person name="Mckie-Krisberg Z.M."/>
            <person name="Prochnik S."/>
            <person name="Lindquist E."/>
            <person name="Dockter R.B."/>
            <person name="Adam C."/>
            <person name="Molina H."/>
            <person name="Bunkerborg J."/>
            <person name="Jin E."/>
            <person name="Buchheim M."/>
            <person name="Magnuson J."/>
        </authorList>
    </citation>
    <scope>NUCLEOTIDE SEQUENCE</scope>
    <source>
        <strain evidence="3">CCAP 19/18</strain>
    </source>
</reference>
<evidence type="ECO:0000313" key="3">
    <source>
        <dbReference type="EMBL" id="KAF5833663.1"/>
    </source>
</evidence>
<evidence type="ECO:0000313" key="4">
    <source>
        <dbReference type="Proteomes" id="UP000815325"/>
    </source>
</evidence>
<evidence type="ECO:0000256" key="1">
    <source>
        <dbReference type="SAM" id="MobiDB-lite"/>
    </source>
</evidence>